<dbReference type="InterPro" id="IPR000843">
    <property type="entry name" value="HTH_LacI"/>
</dbReference>
<comment type="caution">
    <text evidence="5">The sequence shown here is derived from an EMBL/GenBank/DDBJ whole genome shotgun (WGS) entry which is preliminary data.</text>
</comment>
<dbReference type="EMBL" id="LAZR01043834">
    <property type="protein sequence ID" value="KKL06129.1"/>
    <property type="molecule type" value="Genomic_DNA"/>
</dbReference>
<dbReference type="SUPFAM" id="SSF53822">
    <property type="entry name" value="Periplasmic binding protein-like I"/>
    <property type="match status" value="1"/>
</dbReference>
<dbReference type="AlphaFoldDB" id="A0A0F9A9B1"/>
<evidence type="ECO:0000259" key="4">
    <source>
        <dbReference type="PROSITE" id="PS50932"/>
    </source>
</evidence>
<keyword evidence="3" id="KW-0804">Transcription</keyword>
<evidence type="ECO:0000256" key="1">
    <source>
        <dbReference type="ARBA" id="ARBA00023015"/>
    </source>
</evidence>
<evidence type="ECO:0000313" key="5">
    <source>
        <dbReference type="EMBL" id="KKL06129.1"/>
    </source>
</evidence>
<dbReference type="PANTHER" id="PTHR30146:SF109">
    <property type="entry name" value="HTH-TYPE TRANSCRIPTIONAL REGULATOR GALS"/>
    <property type="match status" value="1"/>
</dbReference>
<dbReference type="InterPro" id="IPR010982">
    <property type="entry name" value="Lambda_DNA-bd_dom_sf"/>
</dbReference>
<dbReference type="Pfam" id="PF00356">
    <property type="entry name" value="LacI"/>
    <property type="match status" value="1"/>
</dbReference>
<gene>
    <name evidence="5" type="ORF">LCGC14_2599110</name>
</gene>
<feature type="domain" description="HTH lacI-type" evidence="4">
    <location>
        <begin position="4"/>
        <end position="48"/>
    </location>
</feature>
<dbReference type="GO" id="GO:0000976">
    <property type="term" value="F:transcription cis-regulatory region binding"/>
    <property type="evidence" value="ECO:0007669"/>
    <property type="project" value="TreeGrafter"/>
</dbReference>
<dbReference type="SMART" id="SM00354">
    <property type="entry name" value="HTH_LACI"/>
    <property type="match status" value="1"/>
</dbReference>
<dbReference type="Pfam" id="PF00532">
    <property type="entry name" value="Peripla_BP_1"/>
    <property type="match status" value="1"/>
</dbReference>
<keyword evidence="2" id="KW-0238">DNA-binding</keyword>
<dbReference type="InterPro" id="IPR001761">
    <property type="entry name" value="Peripla_BP/Lac1_sug-bd_dom"/>
</dbReference>
<dbReference type="GO" id="GO:0003700">
    <property type="term" value="F:DNA-binding transcription factor activity"/>
    <property type="evidence" value="ECO:0007669"/>
    <property type="project" value="TreeGrafter"/>
</dbReference>
<keyword evidence="1" id="KW-0805">Transcription regulation</keyword>
<organism evidence="5">
    <name type="scientific">marine sediment metagenome</name>
    <dbReference type="NCBI Taxonomy" id="412755"/>
    <lineage>
        <taxon>unclassified sequences</taxon>
        <taxon>metagenomes</taxon>
        <taxon>ecological metagenomes</taxon>
    </lineage>
</organism>
<dbReference type="PROSITE" id="PS50932">
    <property type="entry name" value="HTH_LACI_2"/>
    <property type="match status" value="1"/>
</dbReference>
<reference evidence="5" key="1">
    <citation type="journal article" date="2015" name="Nature">
        <title>Complex archaea that bridge the gap between prokaryotes and eukaryotes.</title>
        <authorList>
            <person name="Spang A."/>
            <person name="Saw J.H."/>
            <person name="Jorgensen S.L."/>
            <person name="Zaremba-Niedzwiedzka K."/>
            <person name="Martijn J."/>
            <person name="Lind A.E."/>
            <person name="van Eijk R."/>
            <person name="Schleper C."/>
            <person name="Guy L."/>
            <person name="Ettema T.J."/>
        </authorList>
    </citation>
    <scope>NUCLEOTIDE SEQUENCE</scope>
</reference>
<evidence type="ECO:0000256" key="3">
    <source>
        <dbReference type="ARBA" id="ARBA00023163"/>
    </source>
</evidence>
<evidence type="ECO:0000256" key="2">
    <source>
        <dbReference type="ARBA" id="ARBA00023125"/>
    </source>
</evidence>
<name>A0A0F9A9B1_9ZZZZ</name>
<dbReference type="Gene3D" id="1.10.260.40">
    <property type="entry name" value="lambda repressor-like DNA-binding domains"/>
    <property type="match status" value="1"/>
</dbReference>
<dbReference type="CDD" id="cd06267">
    <property type="entry name" value="PBP1_LacI_sugar_binding-like"/>
    <property type="match status" value="1"/>
</dbReference>
<sequence>MAKVTIAEVAEAAGVSSATVSMVLSNKGKISENVISKVKTIANQLGYTKIQKKTADTYVTNSKTIGILLDIDPEWDFAWRFIRPVLSNIEAVLKENNYILLLIPIHLDLHSEEVFERVVSSKVCALLSMHYGNRNLFQELESKGIPVVVVNNSNLQDIFHTVCVDDIRGCYDGTRYLIKNGHRSIGFVEYERPDMQALTSLRHPAPGFVSIFNVSSGNKDMKLGLTD</sequence>
<accession>A0A0F9A9B1</accession>
<protein>
    <recommendedName>
        <fullName evidence="4">HTH lacI-type domain-containing protein</fullName>
    </recommendedName>
</protein>
<dbReference type="InterPro" id="IPR028082">
    <property type="entry name" value="Peripla_BP_I"/>
</dbReference>
<dbReference type="PROSITE" id="PS00356">
    <property type="entry name" value="HTH_LACI_1"/>
    <property type="match status" value="1"/>
</dbReference>
<proteinExistence type="predicted"/>
<dbReference type="PANTHER" id="PTHR30146">
    <property type="entry name" value="LACI-RELATED TRANSCRIPTIONAL REPRESSOR"/>
    <property type="match status" value="1"/>
</dbReference>
<dbReference type="Gene3D" id="3.40.50.2300">
    <property type="match status" value="1"/>
</dbReference>
<dbReference type="CDD" id="cd01392">
    <property type="entry name" value="HTH_LacI"/>
    <property type="match status" value="1"/>
</dbReference>
<dbReference type="SUPFAM" id="SSF47413">
    <property type="entry name" value="lambda repressor-like DNA-binding domains"/>
    <property type="match status" value="1"/>
</dbReference>